<keyword evidence="2 8" id="KW-1134">Transmembrane beta strand</keyword>
<evidence type="ECO:0000256" key="6">
    <source>
        <dbReference type="ARBA" id="ARBA00023136"/>
    </source>
</evidence>
<evidence type="ECO:0000256" key="3">
    <source>
        <dbReference type="ARBA" id="ARBA00022692"/>
    </source>
</evidence>
<dbReference type="Pfam" id="PF01103">
    <property type="entry name" value="Omp85"/>
    <property type="match status" value="1"/>
</dbReference>
<keyword evidence="5 8" id="KW-0677">Repeat</keyword>
<evidence type="ECO:0000256" key="1">
    <source>
        <dbReference type="ARBA" id="ARBA00004370"/>
    </source>
</evidence>
<dbReference type="PIRSF" id="PIRSF006076">
    <property type="entry name" value="OM_assembly_OMP85"/>
    <property type="match status" value="1"/>
</dbReference>
<dbReference type="PANTHER" id="PTHR12815:SF23">
    <property type="entry name" value="OUTER MEMBRANE PROTEIN ASSEMBLY FACTOR BAMA"/>
    <property type="match status" value="1"/>
</dbReference>
<dbReference type="Pfam" id="PF07244">
    <property type="entry name" value="POTRA"/>
    <property type="match status" value="5"/>
</dbReference>
<keyword evidence="12" id="KW-1185">Reference proteome</keyword>
<dbReference type="Gene3D" id="2.40.160.50">
    <property type="entry name" value="membrane protein fhac: a member of the omp85/tpsb transporter family"/>
    <property type="match status" value="1"/>
</dbReference>
<dbReference type="InterPro" id="IPR010827">
    <property type="entry name" value="BamA/TamA_POTRA"/>
</dbReference>
<feature type="domain" description="POTRA" evidence="10">
    <location>
        <begin position="106"/>
        <end position="183"/>
    </location>
</feature>
<evidence type="ECO:0000313" key="11">
    <source>
        <dbReference type="EMBL" id="GEP54858.1"/>
    </source>
</evidence>
<evidence type="ECO:0000256" key="5">
    <source>
        <dbReference type="ARBA" id="ARBA00022737"/>
    </source>
</evidence>
<evidence type="ECO:0000256" key="9">
    <source>
        <dbReference type="NCBIfam" id="TIGR03303"/>
    </source>
</evidence>
<keyword evidence="4 8" id="KW-0732">Signal</keyword>
<feature type="domain" description="POTRA" evidence="10">
    <location>
        <begin position="359"/>
        <end position="432"/>
    </location>
</feature>
<dbReference type="AlphaFoldDB" id="A0A512N7A0"/>
<feature type="chain" id="PRO_5022277166" description="Outer membrane protein assembly factor BamA" evidence="8">
    <location>
        <begin position="28"/>
        <end position="770"/>
    </location>
</feature>
<comment type="similarity">
    <text evidence="8">Belongs to the BamA family.</text>
</comment>
<dbReference type="EMBL" id="BKAJ01000032">
    <property type="protein sequence ID" value="GEP54858.1"/>
    <property type="molecule type" value="Genomic_DNA"/>
</dbReference>
<dbReference type="OrthoDB" id="9803054at2"/>
<comment type="subcellular location">
    <subcellularLocation>
        <location evidence="8">Cell outer membrane</location>
    </subcellularLocation>
    <subcellularLocation>
        <location evidence="1">Membrane</location>
    </subcellularLocation>
</comment>
<dbReference type="InterPro" id="IPR039910">
    <property type="entry name" value="D15-like"/>
</dbReference>
<dbReference type="PANTHER" id="PTHR12815">
    <property type="entry name" value="SORTING AND ASSEMBLY MACHINERY SAMM50 PROTEIN FAMILY MEMBER"/>
    <property type="match status" value="1"/>
</dbReference>
<dbReference type="InterPro" id="IPR034746">
    <property type="entry name" value="POTRA"/>
</dbReference>
<evidence type="ECO:0000256" key="7">
    <source>
        <dbReference type="ARBA" id="ARBA00023237"/>
    </source>
</evidence>
<reference evidence="11 12" key="1">
    <citation type="submission" date="2019-07" db="EMBL/GenBank/DDBJ databases">
        <title>Whole genome shotgun sequence of Reyranella soli NBRC 108950.</title>
        <authorList>
            <person name="Hosoyama A."/>
            <person name="Uohara A."/>
            <person name="Ohji S."/>
            <person name="Ichikawa N."/>
        </authorList>
    </citation>
    <scope>NUCLEOTIDE SEQUENCE [LARGE SCALE GENOMIC DNA]</scope>
    <source>
        <strain evidence="11 12">NBRC 108950</strain>
    </source>
</reference>
<dbReference type="GO" id="GO:0051205">
    <property type="term" value="P:protein insertion into membrane"/>
    <property type="evidence" value="ECO:0007669"/>
    <property type="project" value="UniProtKB-UniRule"/>
</dbReference>
<gene>
    <name evidence="8 11" type="primary">bamA</name>
    <name evidence="11" type="ORF">RSO01_20240</name>
</gene>
<evidence type="ECO:0000256" key="8">
    <source>
        <dbReference type="HAMAP-Rule" id="MF_01430"/>
    </source>
</evidence>
<evidence type="ECO:0000256" key="2">
    <source>
        <dbReference type="ARBA" id="ARBA00022452"/>
    </source>
</evidence>
<dbReference type="Proteomes" id="UP000321058">
    <property type="component" value="Unassembled WGS sequence"/>
</dbReference>
<feature type="signal peptide" evidence="8">
    <location>
        <begin position="1"/>
        <end position="27"/>
    </location>
</feature>
<comment type="subunit">
    <text evidence="8">Part of the Bam complex.</text>
</comment>
<dbReference type="NCBIfam" id="TIGR03303">
    <property type="entry name" value="OM_YaeT"/>
    <property type="match status" value="1"/>
</dbReference>
<name>A0A512N7A0_9HYPH</name>
<feature type="domain" description="POTRA" evidence="10">
    <location>
        <begin position="38"/>
        <end position="105"/>
    </location>
</feature>
<dbReference type="InterPro" id="IPR000184">
    <property type="entry name" value="Bac_surfAg_D15"/>
</dbReference>
<comment type="caution">
    <text evidence="11">The sequence shown here is derived from an EMBL/GenBank/DDBJ whole genome shotgun (WGS) entry which is preliminary data.</text>
</comment>
<keyword evidence="6 8" id="KW-0472">Membrane</keyword>
<evidence type="ECO:0000259" key="10">
    <source>
        <dbReference type="PROSITE" id="PS51779"/>
    </source>
</evidence>
<dbReference type="Gene3D" id="3.10.20.310">
    <property type="entry name" value="membrane protein fhac"/>
    <property type="match status" value="5"/>
</dbReference>
<keyword evidence="7 8" id="KW-0998">Cell outer membrane</keyword>
<sequence precursor="true">MPGVRLIVRWAVLAVAAILTFGTAAHAQRGPAAAPAGGTITGVQIQGNVRAEPETIRSYLQLKEGQPYDHAAADRSLKALFGTGLFSDVTIEMQGSTLVVKVVENPIINRVAFEGNRKIEDDKLRDEVQSKPRQVFTRARVQADVERILTIYRRSGRYNASVEPKVIKLDQGRVDLVFEINEGDVTGVQRISFVGNEAFSDGTLRGKIRTSESAWYRFLSSDDRYDPDRLNLDRELLRKFYLSEGYADFRVVSAVAELAPNREGFFITFTISEGDRYKFGKVEVSTRFQGLDVDVLQSYLTMSEGEWYDADEVEKSVTALQDIVGSLGYAFVEVRPNIRRNKDNLTVDVTFEIQEGPRVYVERINISGNTRTLDKVIRREFRLAEGDAFSTAKVRRSQQRLKNLGFFEKVDISAQPGSAPDKTNLEVQVVEQSTGDISFGAGFSTTSGVLGDIAIKERNLLGKGQELRLGVSIGTLSTLIDLSFTEPYFLDRPMAAGFDIFRTSNDRQAVASYSDRSIGFALRAGWAYTEHLRQNVRYTLRQTDIYNVQPWASTIVQLNAGTSVVNEVSETLAWDTRDTRLNTTKGFLLRNSMAVAGLIGTEQYYRTTADAVYYQSIFEDVVASIGGSAGMVLPYNASSLRLNNLFFIGGDTLRGFAVGGIGPRDSITADALGGTYFYTATTELSFPLGLPKEIGIFGKAFVDVGSLWGLGGPAIYSNTVLTSNTMRISTGVGVQWISPFGPIRIDYAFPLQQDPWDKTEAIRFSFGTRF</sequence>
<evidence type="ECO:0000313" key="12">
    <source>
        <dbReference type="Proteomes" id="UP000321058"/>
    </source>
</evidence>
<comment type="function">
    <text evidence="8">Part of the outer membrane protein assembly complex, which is involved in assembly and insertion of beta-barrel proteins into the outer membrane.</text>
</comment>
<dbReference type="GO" id="GO:0043165">
    <property type="term" value="P:Gram-negative-bacterium-type cell outer membrane assembly"/>
    <property type="evidence" value="ECO:0007669"/>
    <property type="project" value="UniProtKB-UniRule"/>
</dbReference>
<accession>A0A512N7A0</accession>
<dbReference type="PROSITE" id="PS51779">
    <property type="entry name" value="POTRA"/>
    <property type="match status" value="3"/>
</dbReference>
<proteinExistence type="inferred from homology"/>
<dbReference type="InterPro" id="IPR023707">
    <property type="entry name" value="OM_assembly_BamA"/>
</dbReference>
<dbReference type="HAMAP" id="MF_01430">
    <property type="entry name" value="OM_assembly_BamA"/>
    <property type="match status" value="1"/>
</dbReference>
<evidence type="ECO:0000256" key="4">
    <source>
        <dbReference type="ARBA" id="ARBA00022729"/>
    </source>
</evidence>
<protein>
    <recommendedName>
        <fullName evidence="8 9">Outer membrane protein assembly factor BamA</fullName>
    </recommendedName>
</protein>
<organism evidence="11 12">
    <name type="scientific">Reyranella soli</name>
    <dbReference type="NCBI Taxonomy" id="1230389"/>
    <lineage>
        <taxon>Bacteria</taxon>
        <taxon>Pseudomonadati</taxon>
        <taxon>Pseudomonadota</taxon>
        <taxon>Alphaproteobacteria</taxon>
        <taxon>Hyphomicrobiales</taxon>
        <taxon>Reyranellaceae</taxon>
        <taxon>Reyranella</taxon>
    </lineage>
</organism>
<keyword evidence="3 8" id="KW-0812">Transmembrane</keyword>
<dbReference type="GO" id="GO:0009279">
    <property type="term" value="C:cell outer membrane"/>
    <property type="evidence" value="ECO:0007669"/>
    <property type="project" value="UniProtKB-SubCell"/>
</dbReference>